<dbReference type="InterPro" id="IPR011006">
    <property type="entry name" value="CheY-like_superfamily"/>
</dbReference>
<dbReference type="GO" id="GO:0003677">
    <property type="term" value="F:DNA binding"/>
    <property type="evidence" value="ECO:0007669"/>
    <property type="project" value="UniProtKB-KW"/>
</dbReference>
<keyword evidence="6" id="KW-1185">Reference proteome</keyword>
<feature type="modified residue" description="4-aspartylphosphate" evidence="2">
    <location>
        <position position="53"/>
    </location>
</feature>
<dbReference type="Gene3D" id="3.40.50.2300">
    <property type="match status" value="1"/>
</dbReference>
<evidence type="ECO:0000313" key="5">
    <source>
        <dbReference type="EMBL" id="GLQ07273.1"/>
    </source>
</evidence>
<dbReference type="SUPFAM" id="SSF46894">
    <property type="entry name" value="C-terminal effector domain of the bipartite response regulators"/>
    <property type="match status" value="1"/>
</dbReference>
<dbReference type="PRINTS" id="PR00038">
    <property type="entry name" value="HTHLUXR"/>
</dbReference>
<evidence type="ECO:0000313" key="6">
    <source>
        <dbReference type="Proteomes" id="UP001161409"/>
    </source>
</evidence>
<dbReference type="EMBL" id="BSNF01000008">
    <property type="protein sequence ID" value="GLQ07273.1"/>
    <property type="molecule type" value="Genomic_DNA"/>
</dbReference>
<dbReference type="Pfam" id="PF00196">
    <property type="entry name" value="GerE"/>
    <property type="match status" value="1"/>
</dbReference>
<feature type="domain" description="Response regulatory" evidence="4">
    <location>
        <begin position="2"/>
        <end position="118"/>
    </location>
</feature>
<accession>A0ABQ5U6G3</accession>
<dbReference type="InterPro" id="IPR036388">
    <property type="entry name" value="WH-like_DNA-bd_sf"/>
</dbReference>
<evidence type="ECO:0000256" key="2">
    <source>
        <dbReference type="PROSITE-ProRule" id="PRU00169"/>
    </source>
</evidence>
<proteinExistence type="predicted"/>
<dbReference type="PANTHER" id="PTHR45566">
    <property type="entry name" value="HTH-TYPE TRANSCRIPTIONAL REGULATOR YHJB-RELATED"/>
    <property type="match status" value="1"/>
</dbReference>
<name>A0ABQ5U6G3_9PROT</name>
<evidence type="ECO:0000259" key="4">
    <source>
        <dbReference type="PROSITE" id="PS50110"/>
    </source>
</evidence>
<dbReference type="InterPro" id="IPR016032">
    <property type="entry name" value="Sig_transdc_resp-reg_C-effctor"/>
</dbReference>
<dbReference type="InterPro" id="IPR001789">
    <property type="entry name" value="Sig_transdc_resp-reg_receiver"/>
</dbReference>
<feature type="domain" description="HTH luxR-type" evidence="3">
    <location>
        <begin position="148"/>
        <end position="213"/>
    </location>
</feature>
<dbReference type="SMART" id="SM00421">
    <property type="entry name" value="HTH_LUXR"/>
    <property type="match status" value="1"/>
</dbReference>
<dbReference type="Pfam" id="PF00072">
    <property type="entry name" value="Response_reg"/>
    <property type="match status" value="1"/>
</dbReference>
<reference evidence="5" key="2">
    <citation type="submission" date="2023-01" db="EMBL/GenBank/DDBJ databases">
        <title>Draft genome sequence of Sneathiella chinensis strain NBRC 103408.</title>
        <authorList>
            <person name="Sun Q."/>
            <person name="Mori K."/>
        </authorList>
    </citation>
    <scope>NUCLEOTIDE SEQUENCE</scope>
    <source>
        <strain evidence="5">NBRC 103408</strain>
    </source>
</reference>
<dbReference type="Proteomes" id="UP001161409">
    <property type="component" value="Unassembled WGS sequence"/>
</dbReference>
<comment type="caution">
    <text evidence="5">The sequence shown here is derived from an EMBL/GenBank/DDBJ whole genome shotgun (WGS) entry which is preliminary data.</text>
</comment>
<organism evidence="5 6">
    <name type="scientific">Sneathiella chinensis</name>
    <dbReference type="NCBI Taxonomy" id="349750"/>
    <lineage>
        <taxon>Bacteria</taxon>
        <taxon>Pseudomonadati</taxon>
        <taxon>Pseudomonadota</taxon>
        <taxon>Alphaproteobacteria</taxon>
        <taxon>Sneathiellales</taxon>
        <taxon>Sneathiellaceae</taxon>
        <taxon>Sneathiella</taxon>
    </lineage>
</organism>
<dbReference type="CDD" id="cd06170">
    <property type="entry name" value="LuxR_C_like"/>
    <property type="match status" value="1"/>
</dbReference>
<dbReference type="PROSITE" id="PS50110">
    <property type="entry name" value="RESPONSE_REGULATORY"/>
    <property type="match status" value="1"/>
</dbReference>
<dbReference type="InterPro" id="IPR051015">
    <property type="entry name" value="EvgA-like"/>
</dbReference>
<dbReference type="PROSITE" id="PS50043">
    <property type="entry name" value="HTH_LUXR_2"/>
    <property type="match status" value="1"/>
</dbReference>
<dbReference type="SMART" id="SM00448">
    <property type="entry name" value="REC"/>
    <property type="match status" value="1"/>
</dbReference>
<keyword evidence="1 5" id="KW-0238">DNA-binding</keyword>
<protein>
    <submittedName>
        <fullName evidence="5">DNA-binding response regulator</fullName>
    </submittedName>
</protein>
<keyword evidence="2" id="KW-0597">Phosphoprotein</keyword>
<sequence length="215" mass="23952">MRVLVIDQIEICRSGFKLLLQEAYTDSLVFGAETVEQGLTFMDEVAFDLVLVDIDDISKDDMEARARLRELAETIPVIGVSLNTSQQCLYLAFELKFSGFIEKQSRKEIVIAAINMVRAGGQYYPPHLHPEYLRLYGDTPETEDFGAGTGWSPRLTGRQLDVLKALAKGKSNKAIARELNIAPGTVKAHMASLMRDLKAKNRTQAVNIANHLNLI</sequence>
<dbReference type="SUPFAM" id="SSF52172">
    <property type="entry name" value="CheY-like"/>
    <property type="match status" value="1"/>
</dbReference>
<gene>
    <name evidence="5" type="ORF">GCM10007924_24940</name>
</gene>
<evidence type="ECO:0000259" key="3">
    <source>
        <dbReference type="PROSITE" id="PS50043"/>
    </source>
</evidence>
<evidence type="ECO:0000256" key="1">
    <source>
        <dbReference type="ARBA" id="ARBA00023125"/>
    </source>
</evidence>
<dbReference type="RefSeq" id="WP_169561328.1">
    <property type="nucleotide sequence ID" value="NZ_BSNF01000008.1"/>
</dbReference>
<dbReference type="InterPro" id="IPR000792">
    <property type="entry name" value="Tscrpt_reg_LuxR_C"/>
</dbReference>
<dbReference type="PANTHER" id="PTHR45566:SF1">
    <property type="entry name" value="HTH-TYPE TRANSCRIPTIONAL REGULATOR YHJB-RELATED"/>
    <property type="match status" value="1"/>
</dbReference>
<dbReference type="Gene3D" id="1.10.10.10">
    <property type="entry name" value="Winged helix-like DNA-binding domain superfamily/Winged helix DNA-binding domain"/>
    <property type="match status" value="1"/>
</dbReference>
<reference evidence="5" key="1">
    <citation type="journal article" date="2014" name="Int. J. Syst. Evol. Microbiol.">
        <title>Complete genome of a new Firmicutes species belonging to the dominant human colonic microbiota ('Ruminococcus bicirculans') reveals two chromosomes and a selective capacity to utilize plant glucans.</title>
        <authorList>
            <consortium name="NISC Comparative Sequencing Program"/>
            <person name="Wegmann U."/>
            <person name="Louis P."/>
            <person name="Goesmann A."/>
            <person name="Henrissat B."/>
            <person name="Duncan S.H."/>
            <person name="Flint H.J."/>
        </authorList>
    </citation>
    <scope>NUCLEOTIDE SEQUENCE</scope>
    <source>
        <strain evidence="5">NBRC 103408</strain>
    </source>
</reference>